<dbReference type="Proteomes" id="UP000005954">
    <property type="component" value="Unassembled WGS sequence"/>
</dbReference>
<dbReference type="GO" id="GO:0055085">
    <property type="term" value="P:transmembrane transport"/>
    <property type="evidence" value="ECO:0007669"/>
    <property type="project" value="InterPro"/>
</dbReference>
<dbReference type="AlphaFoldDB" id="A3SR81"/>
<sequence length="347" mass="37832">MKITAKLSATALGLALGIVGASAGYAAEFEFKLHHFLSAKAPVHTQMLEPWAKQVEENSGGRVKIEIFPSMTLGGRPPELIGQARDGVVDLVWTLNGYTPGLFPRTEVFELPSVAANDPAAANIAMAEMFESDLKDDYKGVEVMFLHVHAGNAIHMRDSEVRKPEDLAGKKMRIPSRTGGWVIEALGAAPAAMPVPELPPALQKGTVDGAFIPWEIIPPLKIQEQTQYQIEGFEEYRFGNSTFQVSMNQGRWDGLPEDIQKAFRDASGGDWPKQVGEIWRASDDFGINMAVEAGNTHITLSEEETAAFETALEPVVDRWIEDVKSKGVDGAALVEKARGLIAEHATR</sequence>
<comment type="caution">
    <text evidence="4">The sequence shown here is derived from an EMBL/GenBank/DDBJ whole genome shotgun (WGS) entry which is preliminary data.</text>
</comment>
<dbReference type="InterPro" id="IPR038404">
    <property type="entry name" value="TRAP_DctP_sf"/>
</dbReference>
<dbReference type="NCBIfam" id="NF037995">
    <property type="entry name" value="TRAP_S1"/>
    <property type="match status" value="1"/>
</dbReference>
<reference evidence="4 5" key="1">
    <citation type="submission" date="2005-12" db="EMBL/GenBank/DDBJ databases">
        <authorList>
            <person name="Moran M.A."/>
            <person name="Ferriera S."/>
            <person name="Johnson J."/>
            <person name="Kravitz S."/>
            <person name="Halpern A."/>
            <person name="Remington K."/>
            <person name="Beeson K."/>
            <person name="Tran B."/>
            <person name="Rogers Y.-H."/>
            <person name="Friedman R."/>
            <person name="Venter J.C."/>
        </authorList>
    </citation>
    <scope>NUCLEOTIDE SEQUENCE [LARGE SCALE GENOMIC DNA]</scope>
    <source>
        <strain evidence="5">ATCC BAA-591 / DSM 15170 / ISM</strain>
    </source>
</reference>
<dbReference type="HOGENOM" id="CLU_036176_2_0_5"/>
<dbReference type="RefSeq" id="WP_009814203.1">
    <property type="nucleotide sequence ID" value="NZ_CH724156.1"/>
</dbReference>
<gene>
    <name evidence="4" type="ORF">ISM_10970</name>
</gene>
<protein>
    <submittedName>
        <fullName evidence="4">TRAP dicarboxylate transporter, DctP subunit</fullName>
    </submittedName>
</protein>
<evidence type="ECO:0000313" key="4">
    <source>
        <dbReference type="EMBL" id="EAP75104.1"/>
    </source>
</evidence>
<evidence type="ECO:0000313" key="5">
    <source>
        <dbReference type="Proteomes" id="UP000005954"/>
    </source>
</evidence>
<dbReference type="Pfam" id="PF03480">
    <property type="entry name" value="DctP"/>
    <property type="match status" value="1"/>
</dbReference>
<comment type="subcellular location">
    <subcellularLocation>
        <location evidence="1">Periplasm</location>
    </subcellularLocation>
</comment>
<dbReference type="eggNOG" id="COG1638">
    <property type="taxonomic scope" value="Bacteria"/>
</dbReference>
<dbReference type="GO" id="GO:0042597">
    <property type="term" value="C:periplasmic space"/>
    <property type="evidence" value="ECO:0007669"/>
    <property type="project" value="UniProtKB-SubCell"/>
</dbReference>
<dbReference type="CDD" id="cd13665">
    <property type="entry name" value="PBP2_TRAP_Dctp3_4"/>
    <property type="match status" value="1"/>
</dbReference>
<dbReference type="PANTHER" id="PTHR33376:SF15">
    <property type="entry name" value="BLL6794 PROTEIN"/>
    <property type="match status" value="1"/>
</dbReference>
<dbReference type="STRING" id="89187.ISM_10970"/>
<evidence type="ECO:0000256" key="1">
    <source>
        <dbReference type="ARBA" id="ARBA00004418"/>
    </source>
</evidence>
<proteinExistence type="predicted"/>
<dbReference type="SUPFAM" id="SSF53850">
    <property type="entry name" value="Periplasmic binding protein-like II"/>
    <property type="match status" value="1"/>
</dbReference>
<dbReference type="PANTHER" id="PTHR33376">
    <property type="match status" value="1"/>
</dbReference>
<dbReference type="EMBL" id="AALY01000004">
    <property type="protein sequence ID" value="EAP75104.1"/>
    <property type="molecule type" value="Genomic_DNA"/>
</dbReference>
<keyword evidence="3" id="KW-0574">Periplasm</keyword>
<dbReference type="Gene3D" id="3.40.190.170">
    <property type="entry name" value="Bacterial extracellular solute-binding protein, family 7"/>
    <property type="match status" value="1"/>
</dbReference>
<organism evidence="4 5">
    <name type="scientific">Roseovarius nubinhibens (strain ATCC BAA-591 / DSM 15170 / ISM)</name>
    <dbReference type="NCBI Taxonomy" id="89187"/>
    <lineage>
        <taxon>Bacteria</taxon>
        <taxon>Pseudomonadati</taxon>
        <taxon>Pseudomonadota</taxon>
        <taxon>Alphaproteobacteria</taxon>
        <taxon>Rhodobacterales</taxon>
        <taxon>Roseobacteraceae</taxon>
        <taxon>Roseovarius</taxon>
    </lineage>
</organism>
<keyword evidence="5" id="KW-1185">Reference proteome</keyword>
<evidence type="ECO:0000256" key="3">
    <source>
        <dbReference type="ARBA" id="ARBA00022764"/>
    </source>
</evidence>
<keyword evidence="2" id="KW-0732">Signal</keyword>
<name>A3SR81_ROSNI</name>
<accession>A3SR81</accession>
<dbReference type="OrthoDB" id="7822595at2"/>
<evidence type="ECO:0000256" key="2">
    <source>
        <dbReference type="ARBA" id="ARBA00022729"/>
    </source>
</evidence>
<dbReference type="InterPro" id="IPR018389">
    <property type="entry name" value="DctP_fam"/>
</dbReference>